<organism evidence="2 3">
    <name type="scientific">Stygiolobus azoricus</name>
    <dbReference type="NCBI Taxonomy" id="41675"/>
    <lineage>
        <taxon>Archaea</taxon>
        <taxon>Thermoproteota</taxon>
        <taxon>Thermoprotei</taxon>
        <taxon>Sulfolobales</taxon>
        <taxon>Sulfolobaceae</taxon>
        <taxon>Stygiolobus</taxon>
    </lineage>
</organism>
<evidence type="ECO:0000256" key="1">
    <source>
        <dbReference type="SAM" id="Coils"/>
    </source>
</evidence>
<sequence length="109" mass="12660">MSSKLATYANLIIKYENQLKDVEKKTVEDGKKIVLMAESLSSQFRAVAEQVISQIFKEIDQTYSSQIQQLSKKYTEEREKEIEKIRKQAEKNVDKAVELVVSKLLEVYK</sequence>
<proteinExistence type="predicted"/>
<dbReference type="Pfam" id="PF26552">
    <property type="entry name" value="DUF8181"/>
    <property type="match status" value="1"/>
</dbReference>
<dbReference type="GeneID" id="42797923"/>
<dbReference type="AlphaFoldDB" id="A0A650CMT4"/>
<dbReference type="RefSeq" id="WP_156005231.1">
    <property type="nucleotide sequence ID" value="NZ_CP045483.1"/>
</dbReference>
<keyword evidence="1" id="KW-0175">Coiled coil</keyword>
<accession>A0A650CMT4</accession>
<dbReference type="Gene3D" id="1.20.5.2950">
    <property type="match status" value="1"/>
</dbReference>
<dbReference type="InterPro" id="IPR058494">
    <property type="entry name" value="DUF8181"/>
</dbReference>
<gene>
    <name evidence="2" type="ORF">D1868_02580</name>
</gene>
<protein>
    <submittedName>
        <fullName evidence="2">Uncharacterized protein</fullName>
    </submittedName>
</protein>
<evidence type="ECO:0000313" key="3">
    <source>
        <dbReference type="Proteomes" id="UP000423396"/>
    </source>
</evidence>
<dbReference type="KEGG" id="sazo:D1868_02580"/>
<name>A0A650CMT4_9CREN</name>
<evidence type="ECO:0000313" key="2">
    <source>
        <dbReference type="EMBL" id="QGR18982.1"/>
    </source>
</evidence>
<feature type="coiled-coil region" evidence="1">
    <location>
        <begin position="71"/>
        <end position="99"/>
    </location>
</feature>
<keyword evidence="3" id="KW-1185">Reference proteome</keyword>
<reference evidence="2 3" key="1">
    <citation type="submission" date="2019-10" db="EMBL/GenBank/DDBJ databases">
        <title>Genome Sequences from Six Type Strain Members of the Archaeal Family Sulfolobaceae: Acidianus ambivalens, Acidianus infernus, Metallosphaera prunae, Stygiolobus azoricus, Sulfolobus metallicus, and Sulfurisphaera ohwakuensis.</title>
        <authorList>
            <person name="Counts J.A."/>
            <person name="Kelly R.M."/>
        </authorList>
    </citation>
    <scope>NUCLEOTIDE SEQUENCE [LARGE SCALE GENOMIC DNA]</scope>
    <source>
        <strain evidence="2 3">FC6</strain>
    </source>
</reference>
<dbReference type="OrthoDB" id="40752at2157"/>
<dbReference type="EMBL" id="CP045483">
    <property type="protein sequence ID" value="QGR18982.1"/>
    <property type="molecule type" value="Genomic_DNA"/>
</dbReference>
<dbReference type="Proteomes" id="UP000423396">
    <property type="component" value="Chromosome"/>
</dbReference>